<evidence type="ECO:0000256" key="7">
    <source>
        <dbReference type="ARBA" id="ARBA00023136"/>
    </source>
</evidence>
<dbReference type="PANTHER" id="PTHR43297:SF2">
    <property type="entry name" value="DIPEPTIDE TRANSPORT ATP-BINDING PROTEIN DPPD"/>
    <property type="match status" value="1"/>
</dbReference>
<keyword evidence="10" id="KW-1185">Reference proteome</keyword>
<dbReference type="CDD" id="cd03257">
    <property type="entry name" value="ABC_NikE_OppD_transporters"/>
    <property type="match status" value="1"/>
</dbReference>
<gene>
    <name evidence="9" type="ORF">SAMN06295960_3095</name>
</gene>
<comment type="similarity">
    <text evidence="2">Belongs to the ABC transporter superfamily.</text>
</comment>
<sequence length="247" mass="27450">MPFAVENVYFEIQQGSVYGLIGGSGSGKTLTCMSIMNLRESSVHISGSIRLCGRELLSLKESHMQRVRGRQVGMIVQNPMSAFHPAITIGEHFVDVMRSHAPVSKKAALEKALHYLQLVKLDHPERLLHMYPFQFSGGMLQRVMIAMVLCLEPVLVIADEPTTALDTTNQRDILELLAELRSSLGLSLLLVSHDLGVICRLADDVGVMRQGQLVEQQPVEQLLKAPMHDYTKHLLEAAWRLEGGECL</sequence>
<feature type="domain" description="ABC transporter" evidence="8">
    <location>
        <begin position="1"/>
        <end position="235"/>
    </location>
</feature>
<keyword evidence="7" id="KW-0472">Membrane</keyword>
<dbReference type="InterPro" id="IPR027417">
    <property type="entry name" value="P-loop_NTPase"/>
</dbReference>
<dbReference type="AlphaFoldDB" id="A0A1X7LAH8"/>
<name>A0A1X7LAH8_9BACL</name>
<evidence type="ECO:0000256" key="5">
    <source>
        <dbReference type="ARBA" id="ARBA00022741"/>
    </source>
</evidence>
<evidence type="ECO:0000313" key="10">
    <source>
        <dbReference type="Proteomes" id="UP000193834"/>
    </source>
</evidence>
<protein>
    <submittedName>
        <fullName evidence="9">Nickel transport system ATP-binding protein</fullName>
    </submittedName>
</protein>
<dbReference type="PROSITE" id="PS50893">
    <property type="entry name" value="ABC_TRANSPORTER_2"/>
    <property type="match status" value="1"/>
</dbReference>
<dbReference type="PROSITE" id="PS00211">
    <property type="entry name" value="ABC_TRANSPORTER_1"/>
    <property type="match status" value="1"/>
</dbReference>
<proteinExistence type="inferred from homology"/>
<dbReference type="GO" id="GO:0005886">
    <property type="term" value="C:plasma membrane"/>
    <property type="evidence" value="ECO:0007669"/>
    <property type="project" value="UniProtKB-SubCell"/>
</dbReference>
<evidence type="ECO:0000313" key="9">
    <source>
        <dbReference type="EMBL" id="SMG50169.1"/>
    </source>
</evidence>
<dbReference type="InterPro" id="IPR050388">
    <property type="entry name" value="ABC_Ni/Peptide_Import"/>
</dbReference>
<keyword evidence="5" id="KW-0547">Nucleotide-binding</keyword>
<comment type="subcellular location">
    <subcellularLocation>
        <location evidence="1">Cell membrane</location>
        <topology evidence="1">Peripheral membrane protein</topology>
    </subcellularLocation>
</comment>
<accession>A0A1X7LAH8</accession>
<evidence type="ECO:0000256" key="1">
    <source>
        <dbReference type="ARBA" id="ARBA00004202"/>
    </source>
</evidence>
<dbReference type="GO" id="GO:0005524">
    <property type="term" value="F:ATP binding"/>
    <property type="evidence" value="ECO:0007669"/>
    <property type="project" value="UniProtKB-KW"/>
</dbReference>
<dbReference type="Pfam" id="PF00005">
    <property type="entry name" value="ABC_tran"/>
    <property type="match status" value="1"/>
</dbReference>
<evidence type="ECO:0000259" key="8">
    <source>
        <dbReference type="PROSITE" id="PS50893"/>
    </source>
</evidence>
<dbReference type="InterPro" id="IPR017871">
    <property type="entry name" value="ABC_transporter-like_CS"/>
</dbReference>
<evidence type="ECO:0000256" key="2">
    <source>
        <dbReference type="ARBA" id="ARBA00005417"/>
    </source>
</evidence>
<dbReference type="GO" id="GO:0016887">
    <property type="term" value="F:ATP hydrolysis activity"/>
    <property type="evidence" value="ECO:0007669"/>
    <property type="project" value="InterPro"/>
</dbReference>
<evidence type="ECO:0000256" key="3">
    <source>
        <dbReference type="ARBA" id="ARBA00022448"/>
    </source>
</evidence>
<keyword evidence="3" id="KW-0813">Transport</keyword>
<reference evidence="9 10" key="1">
    <citation type="submission" date="2017-04" db="EMBL/GenBank/DDBJ databases">
        <authorList>
            <person name="Afonso C.L."/>
            <person name="Miller P.J."/>
            <person name="Scott M.A."/>
            <person name="Spackman E."/>
            <person name="Goraichik I."/>
            <person name="Dimitrov K.M."/>
            <person name="Suarez D.L."/>
            <person name="Swayne D.E."/>
        </authorList>
    </citation>
    <scope>NUCLEOTIDE SEQUENCE [LARGE SCALE GENOMIC DNA]</scope>
    <source>
        <strain evidence="9 10">11</strain>
    </source>
</reference>
<dbReference type="SUPFAM" id="SSF52540">
    <property type="entry name" value="P-loop containing nucleoside triphosphate hydrolases"/>
    <property type="match status" value="1"/>
</dbReference>
<keyword evidence="6 9" id="KW-0067">ATP-binding</keyword>
<dbReference type="PANTHER" id="PTHR43297">
    <property type="entry name" value="OLIGOPEPTIDE TRANSPORT ATP-BINDING PROTEIN APPD"/>
    <property type="match status" value="1"/>
</dbReference>
<dbReference type="STRING" id="1852522.SAMN06295960_3095"/>
<dbReference type="InterPro" id="IPR003439">
    <property type="entry name" value="ABC_transporter-like_ATP-bd"/>
</dbReference>
<dbReference type="Proteomes" id="UP000193834">
    <property type="component" value="Unassembled WGS sequence"/>
</dbReference>
<dbReference type="SMART" id="SM00382">
    <property type="entry name" value="AAA"/>
    <property type="match status" value="1"/>
</dbReference>
<dbReference type="Gene3D" id="3.40.50.300">
    <property type="entry name" value="P-loop containing nucleotide triphosphate hydrolases"/>
    <property type="match status" value="1"/>
</dbReference>
<organism evidence="9 10">
    <name type="scientific">Paenibacillus aquistagni</name>
    <dbReference type="NCBI Taxonomy" id="1852522"/>
    <lineage>
        <taxon>Bacteria</taxon>
        <taxon>Bacillati</taxon>
        <taxon>Bacillota</taxon>
        <taxon>Bacilli</taxon>
        <taxon>Bacillales</taxon>
        <taxon>Paenibacillaceae</taxon>
        <taxon>Paenibacillus</taxon>
    </lineage>
</organism>
<keyword evidence="4" id="KW-1003">Cell membrane</keyword>
<evidence type="ECO:0000256" key="6">
    <source>
        <dbReference type="ARBA" id="ARBA00022840"/>
    </source>
</evidence>
<dbReference type="InterPro" id="IPR003593">
    <property type="entry name" value="AAA+_ATPase"/>
</dbReference>
<evidence type="ECO:0000256" key="4">
    <source>
        <dbReference type="ARBA" id="ARBA00022475"/>
    </source>
</evidence>
<dbReference type="EMBL" id="FXAZ01000004">
    <property type="protein sequence ID" value="SMG50169.1"/>
    <property type="molecule type" value="Genomic_DNA"/>
</dbReference>